<organism evidence="2 3">
    <name type="scientific">Brassica cretica</name>
    <name type="common">Mustard</name>
    <dbReference type="NCBI Taxonomy" id="69181"/>
    <lineage>
        <taxon>Eukaryota</taxon>
        <taxon>Viridiplantae</taxon>
        <taxon>Streptophyta</taxon>
        <taxon>Embryophyta</taxon>
        <taxon>Tracheophyta</taxon>
        <taxon>Spermatophyta</taxon>
        <taxon>Magnoliopsida</taxon>
        <taxon>eudicotyledons</taxon>
        <taxon>Gunneridae</taxon>
        <taxon>Pentapetalae</taxon>
        <taxon>rosids</taxon>
        <taxon>malvids</taxon>
        <taxon>Brassicales</taxon>
        <taxon>Brassicaceae</taxon>
        <taxon>Brassiceae</taxon>
        <taxon>Brassica</taxon>
    </lineage>
</organism>
<comment type="caution">
    <text evidence="2">The sequence shown here is derived from an EMBL/GenBank/DDBJ whole genome shotgun (WGS) entry which is preliminary data.</text>
</comment>
<dbReference type="AlphaFoldDB" id="A0A8S9HG77"/>
<evidence type="ECO:0000256" key="1">
    <source>
        <dbReference type="SAM" id="MobiDB-lite"/>
    </source>
</evidence>
<sequence length="405" mass="46748">MSRVIPHLLTIHSFHSSSRSVIAFSVLAYWPCPQDMLQDTLNLDKYSSCRPAVALLLSSPFSIIFYVVSLRSWYIKSHSASLDDPFTPFQFQKCHRLLDSYQTPGQSHPSHFGRINLVSEPLWLDDWTSREIESGFNPTTRHFYPLRIAFEKKIQTIFGDKKQFVSNEFDVVQKRRKKQNMYDDEKWLRSGDRRFTKTKRSSRDVIDQNEIQTYASLENMLHKAIHAVRQLKKKGNTYTSSAPKQQCKSSYLSNSDLKTNKISFNKSKAVKSISKVFSTRCFKCHRVGHYAKHKPLVTLENVETEPEKELISTKVRSSDHTDQTDRAVPRTSRLKLRQEPRPDDQIPRTGACLSLTVLHSKINGQDKTEFERVDFKIDRATSSLASLDCTGSHTGPVRRTCFKIH</sequence>
<reference evidence="2" key="1">
    <citation type="submission" date="2019-12" db="EMBL/GenBank/DDBJ databases">
        <title>Genome sequencing and annotation of Brassica cretica.</title>
        <authorList>
            <person name="Studholme D.J."/>
            <person name="Sarris P.F."/>
        </authorList>
    </citation>
    <scope>NUCLEOTIDE SEQUENCE</scope>
    <source>
        <strain evidence="2">PFS-001/15</strain>
        <tissue evidence="2">Leaf</tissue>
    </source>
</reference>
<protein>
    <submittedName>
        <fullName evidence="2">Uncharacterized protein</fullName>
    </submittedName>
</protein>
<feature type="region of interest" description="Disordered" evidence="1">
    <location>
        <begin position="308"/>
        <end position="348"/>
    </location>
</feature>
<dbReference type="EMBL" id="QGKW02001940">
    <property type="protein sequence ID" value="KAF2555687.1"/>
    <property type="molecule type" value="Genomic_DNA"/>
</dbReference>
<proteinExistence type="predicted"/>
<name>A0A8S9HG77_BRACR</name>
<feature type="compositionally biased region" description="Basic and acidic residues" evidence="1">
    <location>
        <begin position="336"/>
        <end position="346"/>
    </location>
</feature>
<accession>A0A8S9HG77</accession>
<evidence type="ECO:0000313" key="2">
    <source>
        <dbReference type="EMBL" id="KAF2555687.1"/>
    </source>
</evidence>
<evidence type="ECO:0000313" key="3">
    <source>
        <dbReference type="Proteomes" id="UP000712281"/>
    </source>
</evidence>
<gene>
    <name evidence="2" type="ORF">F2Q68_00013856</name>
</gene>
<dbReference type="Proteomes" id="UP000712281">
    <property type="component" value="Unassembled WGS sequence"/>
</dbReference>
<feature type="compositionally biased region" description="Basic and acidic residues" evidence="1">
    <location>
        <begin position="308"/>
        <end position="328"/>
    </location>
</feature>